<keyword evidence="1 4" id="KW-0560">Oxidoreductase</keyword>
<keyword evidence="7" id="KW-1185">Reference proteome</keyword>
<dbReference type="eggNOG" id="COG0225">
    <property type="taxonomic scope" value="Bacteria"/>
</dbReference>
<dbReference type="Gene3D" id="3.30.1060.10">
    <property type="entry name" value="Peptide methionine sulphoxide reductase MsrA"/>
    <property type="match status" value="1"/>
</dbReference>
<comment type="similarity">
    <text evidence="4">Belongs to the MsrA Met sulfoxide reductase family.</text>
</comment>
<evidence type="ECO:0000256" key="1">
    <source>
        <dbReference type="ARBA" id="ARBA00023002"/>
    </source>
</evidence>
<comment type="catalytic activity">
    <reaction evidence="3 4">
        <text>[thioredoxin]-disulfide + L-methionine + H2O = L-methionine (S)-S-oxide + [thioredoxin]-dithiol</text>
        <dbReference type="Rhea" id="RHEA:19993"/>
        <dbReference type="Rhea" id="RHEA-COMP:10698"/>
        <dbReference type="Rhea" id="RHEA-COMP:10700"/>
        <dbReference type="ChEBI" id="CHEBI:15377"/>
        <dbReference type="ChEBI" id="CHEBI:29950"/>
        <dbReference type="ChEBI" id="CHEBI:50058"/>
        <dbReference type="ChEBI" id="CHEBI:57844"/>
        <dbReference type="ChEBI" id="CHEBI:58772"/>
        <dbReference type="EC" id="1.8.4.11"/>
    </reaction>
</comment>
<dbReference type="PANTHER" id="PTHR43774">
    <property type="entry name" value="PEPTIDE METHIONINE SULFOXIDE REDUCTASE"/>
    <property type="match status" value="1"/>
</dbReference>
<protein>
    <recommendedName>
        <fullName evidence="4">Peptide methionine sulfoxide reductase MsrA</fullName>
        <shortName evidence="4">Protein-methionine-S-oxide reductase</shortName>
        <ecNumber evidence="4">1.8.4.11</ecNumber>
    </recommendedName>
    <alternativeName>
        <fullName evidence="4">Peptide-methionine (S)-S-oxide reductase</fullName>
        <shortName evidence="4">Peptide Met(O) reductase</shortName>
    </alternativeName>
</protein>
<name>U2ZVV0_VIBPR</name>
<dbReference type="STRING" id="1219065.VPR01S_01_03430"/>
<evidence type="ECO:0000313" key="7">
    <source>
        <dbReference type="Proteomes" id="UP000016570"/>
    </source>
</evidence>
<comment type="function">
    <text evidence="4">Has an important function as a repair enzyme for proteins that have been inactivated by oxidation. Catalyzes the reversible oxidation-reduction of methionine sulfoxide in proteins to methionine.</text>
</comment>
<gene>
    <name evidence="4 6" type="primary">msrA</name>
    <name evidence="6" type="ORF">VPR01S_01_03430</name>
</gene>
<dbReference type="NCBIfam" id="TIGR00401">
    <property type="entry name" value="msrA"/>
    <property type="match status" value="1"/>
</dbReference>
<proteinExistence type="inferred from homology"/>
<evidence type="ECO:0000256" key="2">
    <source>
        <dbReference type="ARBA" id="ARBA00047806"/>
    </source>
</evidence>
<dbReference type="SUPFAM" id="SSF55068">
    <property type="entry name" value="Peptide methionine sulfoxide reductase"/>
    <property type="match status" value="1"/>
</dbReference>
<dbReference type="Proteomes" id="UP000016570">
    <property type="component" value="Unassembled WGS sequence"/>
</dbReference>
<dbReference type="EC" id="1.8.4.11" evidence="4"/>
<dbReference type="InterPro" id="IPR036509">
    <property type="entry name" value="Met_Sox_Rdtase_MsrA_sf"/>
</dbReference>
<comment type="caution">
    <text evidence="6">The sequence shown here is derived from an EMBL/GenBank/DDBJ whole genome shotgun (WGS) entry which is preliminary data.</text>
</comment>
<dbReference type="HAMAP" id="MF_01401">
    <property type="entry name" value="MsrA"/>
    <property type="match status" value="1"/>
</dbReference>
<evidence type="ECO:0000256" key="3">
    <source>
        <dbReference type="ARBA" id="ARBA00048782"/>
    </source>
</evidence>
<dbReference type="PANTHER" id="PTHR43774:SF1">
    <property type="entry name" value="PEPTIDE METHIONINE SULFOXIDE REDUCTASE MSRA 2"/>
    <property type="match status" value="1"/>
</dbReference>
<evidence type="ECO:0000256" key="4">
    <source>
        <dbReference type="HAMAP-Rule" id="MF_01401"/>
    </source>
</evidence>
<dbReference type="GO" id="GO:0033744">
    <property type="term" value="F:L-methionine:thioredoxin-disulfide S-oxidoreductase activity"/>
    <property type="evidence" value="ECO:0007669"/>
    <property type="project" value="RHEA"/>
</dbReference>
<dbReference type="InterPro" id="IPR002569">
    <property type="entry name" value="Met_Sox_Rdtase_MsrA_dom"/>
</dbReference>
<dbReference type="GO" id="GO:0008113">
    <property type="term" value="F:peptide-methionine (S)-S-oxide reductase activity"/>
    <property type="evidence" value="ECO:0007669"/>
    <property type="project" value="UniProtKB-UniRule"/>
</dbReference>
<dbReference type="Pfam" id="PF01625">
    <property type="entry name" value="PMSR"/>
    <property type="match status" value="1"/>
</dbReference>
<dbReference type="RefSeq" id="WP_021703562.1">
    <property type="nucleotide sequence ID" value="NZ_BATJ01000001.1"/>
</dbReference>
<sequence>MNRQTATFGGGCFWCTEALFSQVKGVLSVRSGYSGGHVKNPCYREVCNGTTGHAEVVQIEYDADEINYAQLLLIHLTTHNPTTLNQQGADRGTQYRSIILAHDDEQVEVANGIIQELTPHFDDPIVTEIVMYKAFYEAESHHQNYYADNPDKRYCAVVIEPKLIKLRERYQDLLTG</sequence>
<comment type="catalytic activity">
    <reaction evidence="2 4">
        <text>L-methionyl-[protein] + [thioredoxin]-disulfide + H2O = L-methionyl-(S)-S-oxide-[protein] + [thioredoxin]-dithiol</text>
        <dbReference type="Rhea" id="RHEA:14217"/>
        <dbReference type="Rhea" id="RHEA-COMP:10698"/>
        <dbReference type="Rhea" id="RHEA-COMP:10700"/>
        <dbReference type="Rhea" id="RHEA-COMP:12313"/>
        <dbReference type="Rhea" id="RHEA-COMP:12315"/>
        <dbReference type="ChEBI" id="CHEBI:15377"/>
        <dbReference type="ChEBI" id="CHEBI:16044"/>
        <dbReference type="ChEBI" id="CHEBI:29950"/>
        <dbReference type="ChEBI" id="CHEBI:44120"/>
        <dbReference type="ChEBI" id="CHEBI:50058"/>
        <dbReference type="EC" id="1.8.4.11"/>
    </reaction>
</comment>
<dbReference type="AlphaFoldDB" id="U2ZVV0"/>
<evidence type="ECO:0000259" key="5">
    <source>
        <dbReference type="Pfam" id="PF01625"/>
    </source>
</evidence>
<dbReference type="EMBL" id="BATJ01000001">
    <property type="protein sequence ID" value="GAD65570.1"/>
    <property type="molecule type" value="Genomic_DNA"/>
</dbReference>
<reference evidence="6 7" key="1">
    <citation type="submission" date="2013-09" db="EMBL/GenBank/DDBJ databases">
        <title>Whole genome shotgun sequence of Vibrio proteolyticus NBRC 13287.</title>
        <authorList>
            <person name="Isaki S."/>
            <person name="Hosoyama A."/>
            <person name="Numata M."/>
            <person name="Hashimoto M."/>
            <person name="Hosoyama Y."/>
            <person name="Tsuchikane K."/>
            <person name="Noguchi M."/>
            <person name="Hirakata S."/>
            <person name="Ichikawa N."/>
            <person name="Ohji S."/>
            <person name="Yamazoe A."/>
            <person name="Fujita N."/>
        </authorList>
    </citation>
    <scope>NUCLEOTIDE SEQUENCE [LARGE SCALE GENOMIC DNA]</scope>
    <source>
        <strain evidence="6 7">NBRC 13287</strain>
    </source>
</reference>
<feature type="domain" description="Peptide methionine sulphoxide reductase MsrA" evidence="5">
    <location>
        <begin position="5"/>
        <end position="155"/>
    </location>
</feature>
<feature type="active site" evidence="4">
    <location>
        <position position="12"/>
    </location>
</feature>
<organism evidence="6 7">
    <name type="scientific">Vibrio proteolyticus NBRC 13287</name>
    <dbReference type="NCBI Taxonomy" id="1219065"/>
    <lineage>
        <taxon>Bacteria</taxon>
        <taxon>Pseudomonadati</taxon>
        <taxon>Pseudomonadota</taxon>
        <taxon>Gammaproteobacteria</taxon>
        <taxon>Vibrionales</taxon>
        <taxon>Vibrionaceae</taxon>
        <taxon>Vibrio</taxon>
    </lineage>
</organism>
<accession>U2ZVV0</accession>
<evidence type="ECO:0000313" key="6">
    <source>
        <dbReference type="EMBL" id="GAD65570.1"/>
    </source>
</evidence>